<dbReference type="SUPFAM" id="SSF53335">
    <property type="entry name" value="S-adenosyl-L-methionine-dependent methyltransferases"/>
    <property type="match status" value="1"/>
</dbReference>
<dbReference type="EnsemblFungi" id="EJT77236">
    <property type="protein sequence ID" value="EJT77236"/>
    <property type="gene ID" value="GGTG_07148"/>
</dbReference>
<comment type="similarity">
    <text evidence="1">Belongs to the methyltransferase superfamily. LaeA methyltransferase family.</text>
</comment>
<evidence type="ECO:0000313" key="2">
    <source>
        <dbReference type="EMBL" id="EJT77236.1"/>
    </source>
</evidence>
<gene>
    <name evidence="3" type="primary">20347606</name>
    <name evidence="2" type="ORF">GGTG_07148</name>
</gene>
<name>J3P0V2_GAET3</name>
<dbReference type="VEuPathDB" id="FungiDB:GGTG_07148"/>
<dbReference type="InterPro" id="IPR029063">
    <property type="entry name" value="SAM-dependent_MTases_sf"/>
</dbReference>
<dbReference type="eggNOG" id="KOG1269">
    <property type="taxonomic scope" value="Eukaryota"/>
</dbReference>
<evidence type="ECO:0008006" key="5">
    <source>
        <dbReference type="Google" id="ProtNLM"/>
    </source>
</evidence>
<reference evidence="3" key="4">
    <citation type="journal article" date="2015" name="G3 (Bethesda)">
        <title>Genome sequences of three phytopathogenic species of the Magnaporthaceae family of fungi.</title>
        <authorList>
            <person name="Okagaki L.H."/>
            <person name="Nunes C.C."/>
            <person name="Sailsbery J."/>
            <person name="Clay B."/>
            <person name="Brown D."/>
            <person name="John T."/>
            <person name="Oh Y."/>
            <person name="Young N."/>
            <person name="Fitzgerald M."/>
            <person name="Haas B.J."/>
            <person name="Zeng Q."/>
            <person name="Young S."/>
            <person name="Adiconis X."/>
            <person name="Fan L."/>
            <person name="Levin J.Z."/>
            <person name="Mitchell T.K."/>
            <person name="Okubara P.A."/>
            <person name="Farman M.L."/>
            <person name="Kohn L.M."/>
            <person name="Birren B."/>
            <person name="Ma L.-J."/>
            <person name="Dean R.A."/>
        </authorList>
    </citation>
    <scope>NUCLEOTIDE SEQUENCE</scope>
    <source>
        <strain evidence="3">R3-111a-1</strain>
    </source>
</reference>
<reference evidence="3" key="5">
    <citation type="submission" date="2018-04" db="UniProtKB">
        <authorList>
            <consortium name="EnsemblFungi"/>
        </authorList>
    </citation>
    <scope>IDENTIFICATION</scope>
    <source>
        <strain evidence="3">R3-111a-1</strain>
    </source>
</reference>
<proteinExistence type="inferred from homology"/>
<dbReference type="CDD" id="cd02440">
    <property type="entry name" value="AdoMet_MTases"/>
    <property type="match status" value="1"/>
</dbReference>
<dbReference type="PANTHER" id="PTHR43591:SF31">
    <property type="entry name" value="LAEA-LIKE, PUTATIVE (AFU_ORTHOLOGUE AFUA_8G01930)-RELATED"/>
    <property type="match status" value="1"/>
</dbReference>
<evidence type="ECO:0000256" key="1">
    <source>
        <dbReference type="ARBA" id="ARBA00038158"/>
    </source>
</evidence>
<dbReference type="EMBL" id="GL385397">
    <property type="protein sequence ID" value="EJT77236.1"/>
    <property type="molecule type" value="Genomic_DNA"/>
</dbReference>
<dbReference type="RefSeq" id="XP_009223236.1">
    <property type="nucleotide sequence ID" value="XM_009224972.1"/>
</dbReference>
<accession>J3P0V2</accession>
<keyword evidence="4" id="KW-1185">Reference proteome</keyword>
<dbReference type="STRING" id="644352.J3P0V2"/>
<evidence type="ECO:0000313" key="3">
    <source>
        <dbReference type="EnsemblFungi" id="EJT77236"/>
    </source>
</evidence>
<organism evidence="2">
    <name type="scientific">Gaeumannomyces tritici (strain R3-111a-1)</name>
    <name type="common">Wheat and barley take-all root rot fungus</name>
    <name type="synonym">Gaeumannomyces graminis var. tritici</name>
    <dbReference type="NCBI Taxonomy" id="644352"/>
    <lineage>
        <taxon>Eukaryota</taxon>
        <taxon>Fungi</taxon>
        <taxon>Dikarya</taxon>
        <taxon>Ascomycota</taxon>
        <taxon>Pezizomycotina</taxon>
        <taxon>Sordariomycetes</taxon>
        <taxon>Sordariomycetidae</taxon>
        <taxon>Magnaporthales</taxon>
        <taxon>Magnaporthaceae</taxon>
        <taxon>Gaeumannomyces</taxon>
    </lineage>
</organism>
<dbReference type="HOGENOM" id="CLU_010595_2_3_1"/>
<sequence length="261" mass="29491">MENGRAYHAFKAGCKYPCARARTERSYILPNDELYICPAGKGSHQIHRCLDAGCGTGIWAMDFADEHPEAHVIGVDLSPIQPSFVPPNVTFYVDDLEAEWTYNQPFDFVYTRMMSASIADWPKLFGQVFENLSPGGWIELLDPVSPIYCDDGTLPKDSAIYRWSNLLAEAAAKLGSRLDSGLTYKDQLLDAGFTNVVQTTYKWPINAWPKDPKHKELGAWSYENTMQALQAISLALFTRALNWTVDELELFLVEVRKDLRN</sequence>
<dbReference type="OrthoDB" id="2013972at2759"/>
<dbReference type="Proteomes" id="UP000006039">
    <property type="component" value="Unassembled WGS sequence"/>
</dbReference>
<dbReference type="GeneID" id="20347606"/>
<dbReference type="Gene3D" id="3.40.50.150">
    <property type="entry name" value="Vaccinia Virus protein VP39"/>
    <property type="match status" value="1"/>
</dbReference>
<reference evidence="2" key="3">
    <citation type="submission" date="2010-09" db="EMBL/GenBank/DDBJ databases">
        <title>Annotation of Gaeumannomyces graminis var. tritici R3-111a-1.</title>
        <authorList>
            <consortium name="The Broad Institute Genome Sequencing Platform"/>
            <person name="Ma L.-J."/>
            <person name="Dead R."/>
            <person name="Young S.K."/>
            <person name="Zeng Q."/>
            <person name="Gargeya S."/>
            <person name="Fitzgerald M."/>
            <person name="Haas B."/>
            <person name="Abouelleil A."/>
            <person name="Alvarado L."/>
            <person name="Arachchi H.M."/>
            <person name="Berlin A."/>
            <person name="Brown A."/>
            <person name="Chapman S.B."/>
            <person name="Chen Z."/>
            <person name="Dunbar C."/>
            <person name="Freedman E."/>
            <person name="Gearin G."/>
            <person name="Gellesch M."/>
            <person name="Goldberg J."/>
            <person name="Griggs A."/>
            <person name="Gujja S."/>
            <person name="Heiman D."/>
            <person name="Howarth C."/>
            <person name="Larson L."/>
            <person name="Lui A."/>
            <person name="MacDonald P.J.P."/>
            <person name="Mehta T."/>
            <person name="Montmayeur A."/>
            <person name="Murphy C."/>
            <person name="Neiman D."/>
            <person name="Pearson M."/>
            <person name="Priest M."/>
            <person name="Roberts A."/>
            <person name="Saif S."/>
            <person name="Shea T."/>
            <person name="Shenoy N."/>
            <person name="Sisk P."/>
            <person name="Stolte C."/>
            <person name="Sykes S."/>
            <person name="Yandava C."/>
            <person name="Wortman J."/>
            <person name="Nusbaum C."/>
            <person name="Birren B."/>
        </authorList>
    </citation>
    <scope>NUCLEOTIDE SEQUENCE</scope>
    <source>
        <strain evidence="2">R3-111a-1</strain>
    </source>
</reference>
<dbReference type="Pfam" id="PF13489">
    <property type="entry name" value="Methyltransf_23"/>
    <property type="match status" value="1"/>
</dbReference>
<dbReference type="GO" id="GO:0008168">
    <property type="term" value="F:methyltransferase activity"/>
    <property type="evidence" value="ECO:0007669"/>
    <property type="project" value="TreeGrafter"/>
</dbReference>
<evidence type="ECO:0000313" key="4">
    <source>
        <dbReference type="Proteomes" id="UP000006039"/>
    </source>
</evidence>
<reference evidence="4" key="1">
    <citation type="submission" date="2010-07" db="EMBL/GenBank/DDBJ databases">
        <title>The genome sequence of Gaeumannomyces graminis var. tritici strain R3-111a-1.</title>
        <authorList>
            <consortium name="The Broad Institute Genome Sequencing Platform"/>
            <person name="Ma L.-J."/>
            <person name="Dead R."/>
            <person name="Young S."/>
            <person name="Zeng Q."/>
            <person name="Koehrsen M."/>
            <person name="Alvarado L."/>
            <person name="Berlin A."/>
            <person name="Chapman S.B."/>
            <person name="Chen Z."/>
            <person name="Freedman E."/>
            <person name="Gellesch M."/>
            <person name="Goldberg J."/>
            <person name="Griggs A."/>
            <person name="Gujja S."/>
            <person name="Heilman E.R."/>
            <person name="Heiman D."/>
            <person name="Hepburn T."/>
            <person name="Howarth C."/>
            <person name="Jen D."/>
            <person name="Larson L."/>
            <person name="Mehta T."/>
            <person name="Neiman D."/>
            <person name="Pearson M."/>
            <person name="Roberts A."/>
            <person name="Saif S."/>
            <person name="Shea T."/>
            <person name="Shenoy N."/>
            <person name="Sisk P."/>
            <person name="Stolte C."/>
            <person name="Sykes S."/>
            <person name="Walk T."/>
            <person name="White J."/>
            <person name="Yandava C."/>
            <person name="Haas B."/>
            <person name="Nusbaum C."/>
            <person name="Birren B."/>
        </authorList>
    </citation>
    <scope>NUCLEOTIDE SEQUENCE [LARGE SCALE GENOMIC DNA]</scope>
    <source>
        <strain evidence="4">R3-111a-1</strain>
    </source>
</reference>
<dbReference type="PANTHER" id="PTHR43591">
    <property type="entry name" value="METHYLTRANSFERASE"/>
    <property type="match status" value="1"/>
</dbReference>
<dbReference type="AlphaFoldDB" id="J3P0V2"/>
<reference evidence="2" key="2">
    <citation type="submission" date="2010-07" db="EMBL/GenBank/DDBJ databases">
        <authorList>
            <consortium name="The Broad Institute Genome Sequencing Platform"/>
            <consortium name="Broad Institute Genome Sequencing Center for Infectious Disease"/>
            <person name="Ma L.-J."/>
            <person name="Dead R."/>
            <person name="Young S."/>
            <person name="Zeng Q."/>
            <person name="Koehrsen M."/>
            <person name="Alvarado L."/>
            <person name="Berlin A."/>
            <person name="Chapman S.B."/>
            <person name="Chen Z."/>
            <person name="Freedman E."/>
            <person name="Gellesch M."/>
            <person name="Goldberg J."/>
            <person name="Griggs A."/>
            <person name="Gujja S."/>
            <person name="Heilman E.R."/>
            <person name="Heiman D."/>
            <person name="Hepburn T."/>
            <person name="Howarth C."/>
            <person name="Jen D."/>
            <person name="Larson L."/>
            <person name="Mehta T."/>
            <person name="Neiman D."/>
            <person name="Pearson M."/>
            <person name="Roberts A."/>
            <person name="Saif S."/>
            <person name="Shea T."/>
            <person name="Shenoy N."/>
            <person name="Sisk P."/>
            <person name="Stolte C."/>
            <person name="Sykes S."/>
            <person name="Walk T."/>
            <person name="White J."/>
            <person name="Yandava C."/>
            <person name="Haas B."/>
            <person name="Nusbaum C."/>
            <person name="Birren B."/>
        </authorList>
    </citation>
    <scope>NUCLEOTIDE SEQUENCE</scope>
    <source>
        <strain evidence="2">R3-111a-1</strain>
    </source>
</reference>
<protein>
    <recommendedName>
        <fullName evidence="5">Methyltransferase domain-containing protein</fullName>
    </recommendedName>
</protein>